<protein>
    <submittedName>
        <fullName evidence="1">Bck1-like resistance to osmotic shock</fullName>
    </submittedName>
</protein>
<evidence type="ECO:0000313" key="2">
    <source>
        <dbReference type="Proteomes" id="UP001150603"/>
    </source>
</evidence>
<name>A0ACC1JGZ9_9FUNG</name>
<proteinExistence type="predicted"/>
<gene>
    <name evidence="1" type="primary">BRO1</name>
    <name evidence="1" type="ORF">FBU59_000329</name>
</gene>
<evidence type="ECO:0000313" key="1">
    <source>
        <dbReference type="EMBL" id="KAJ1951155.1"/>
    </source>
</evidence>
<comment type="caution">
    <text evidence="1">The sequence shown here is derived from an EMBL/GenBank/DDBJ whole genome shotgun (WGS) entry which is preliminary data.</text>
</comment>
<dbReference type="Proteomes" id="UP001150603">
    <property type="component" value="Unassembled WGS sequence"/>
</dbReference>
<accession>A0ACC1JGZ9</accession>
<organism evidence="1 2">
    <name type="scientific">Linderina macrospora</name>
    <dbReference type="NCBI Taxonomy" id="4868"/>
    <lineage>
        <taxon>Eukaryota</taxon>
        <taxon>Fungi</taxon>
        <taxon>Fungi incertae sedis</taxon>
        <taxon>Zoopagomycota</taxon>
        <taxon>Kickxellomycotina</taxon>
        <taxon>Kickxellomycetes</taxon>
        <taxon>Kickxellales</taxon>
        <taxon>Kickxellaceae</taxon>
        <taxon>Linderina</taxon>
    </lineage>
</organism>
<keyword evidence="2" id="KW-1185">Reference proteome</keyword>
<sequence>MDRPPCIAIPFKQTSEVDWVRAIKRYISIQYQEDPEAYSEDCMRLHRMRQDMRGAGPDKTGRDLIYRYYSHLETLEPRFPVNEQGVKVAFKW</sequence>
<reference evidence="1" key="1">
    <citation type="submission" date="2022-07" db="EMBL/GenBank/DDBJ databases">
        <title>Phylogenomic reconstructions and comparative analyses of Kickxellomycotina fungi.</title>
        <authorList>
            <person name="Reynolds N.K."/>
            <person name="Stajich J.E."/>
            <person name="Barry K."/>
            <person name="Grigoriev I.V."/>
            <person name="Crous P."/>
            <person name="Smith M.E."/>
        </authorList>
    </citation>
    <scope>NUCLEOTIDE SEQUENCE</scope>
    <source>
        <strain evidence="1">NRRL 5244</strain>
    </source>
</reference>
<dbReference type="EMBL" id="JANBPW010000051">
    <property type="protein sequence ID" value="KAJ1951155.1"/>
    <property type="molecule type" value="Genomic_DNA"/>
</dbReference>